<evidence type="ECO:0000313" key="2">
    <source>
        <dbReference type="Proteomes" id="UP000190797"/>
    </source>
</evidence>
<dbReference type="Proteomes" id="UP000190797">
    <property type="component" value="Chromosome"/>
</dbReference>
<sequence length="94" mass="10263">MSGSSPRRRGSDVAAVTRLRALLAERAQVLGRVRRRVEISLRGLYRSRDIILHGGSTGSPMPTWSPGCRLLSSPPGPSSRCAWWGMSWARGCVT</sequence>
<protein>
    <submittedName>
        <fullName evidence="1">Uncharacterized protein</fullName>
    </submittedName>
</protein>
<dbReference type="EMBL" id="CP017717">
    <property type="protein sequence ID" value="AQZ65970.1"/>
    <property type="molecule type" value="Genomic_DNA"/>
</dbReference>
<reference evidence="2" key="1">
    <citation type="journal article" date="2017" name="Med. Chem. Commun.">
        <title>Nonomuraea sp. ATCC 55076 harbours the largest actinomycete chromosome to date and the kistamicin biosynthetic gene cluster.</title>
        <authorList>
            <person name="Nazari B."/>
            <person name="Forneris C.C."/>
            <person name="Gibson M.I."/>
            <person name="Moon K."/>
            <person name="Schramma K.R."/>
            <person name="Seyedsayamdost M.R."/>
        </authorList>
    </citation>
    <scope>NUCLEOTIDE SEQUENCE [LARGE SCALE GENOMIC DNA]</scope>
    <source>
        <strain evidence="2">ATCC 55076</strain>
    </source>
</reference>
<keyword evidence="2" id="KW-1185">Reference proteome</keyword>
<organism evidence="1 2">
    <name type="scientific">[Actinomadura] parvosata subsp. kistnae</name>
    <dbReference type="NCBI Taxonomy" id="1909395"/>
    <lineage>
        <taxon>Bacteria</taxon>
        <taxon>Bacillati</taxon>
        <taxon>Actinomycetota</taxon>
        <taxon>Actinomycetes</taxon>
        <taxon>Streptosporangiales</taxon>
        <taxon>Streptosporangiaceae</taxon>
        <taxon>Nonomuraea</taxon>
    </lineage>
</organism>
<dbReference type="KEGG" id="noa:BKM31_34945"/>
<accession>A0A1V0A714</accession>
<proteinExistence type="predicted"/>
<name>A0A1V0A714_9ACTN</name>
<gene>
    <name evidence="1" type="ORF">BKM31_34945</name>
</gene>
<evidence type="ECO:0000313" key="1">
    <source>
        <dbReference type="EMBL" id="AQZ65970.1"/>
    </source>
</evidence>
<dbReference type="AlphaFoldDB" id="A0A1V0A714"/>